<dbReference type="Pfam" id="PF01408">
    <property type="entry name" value="GFO_IDH_MocA"/>
    <property type="match status" value="1"/>
</dbReference>
<dbReference type="InterPro" id="IPR055080">
    <property type="entry name" value="Gal80p-like_C"/>
</dbReference>
<dbReference type="PANTHER" id="PTHR43708">
    <property type="entry name" value="CONSERVED EXPRESSED OXIDOREDUCTASE (EUROFUNG)"/>
    <property type="match status" value="1"/>
</dbReference>
<dbReference type="Pfam" id="PF22685">
    <property type="entry name" value="Gal80p_C-like"/>
    <property type="match status" value="1"/>
</dbReference>
<gene>
    <name evidence="3" type="ORF">EDD36DRAFT_256957</name>
</gene>
<evidence type="ECO:0000259" key="2">
    <source>
        <dbReference type="Pfam" id="PF22685"/>
    </source>
</evidence>
<keyword evidence="4" id="KW-1185">Reference proteome</keyword>
<protein>
    <submittedName>
        <fullName evidence="3">NAD-binding Rossmann fold oxidoreductase family protein</fullName>
    </submittedName>
</protein>
<comment type="caution">
    <text evidence="3">The sequence shown here is derived from an EMBL/GenBank/DDBJ whole genome shotgun (WGS) entry which is preliminary data.</text>
</comment>
<accession>A0AAN6ID76</accession>
<dbReference type="SUPFAM" id="SSF55347">
    <property type="entry name" value="Glyceraldehyde-3-phosphate dehydrogenase-like, C-terminal domain"/>
    <property type="match status" value="1"/>
</dbReference>
<dbReference type="InterPro" id="IPR036291">
    <property type="entry name" value="NAD(P)-bd_dom_sf"/>
</dbReference>
<dbReference type="InterPro" id="IPR051317">
    <property type="entry name" value="Gfo/Idh/MocA_oxidoreduct"/>
</dbReference>
<proteinExistence type="predicted"/>
<feature type="domain" description="Gal80p-like C-terminal" evidence="2">
    <location>
        <begin position="135"/>
        <end position="280"/>
    </location>
</feature>
<dbReference type="GO" id="GO:0000166">
    <property type="term" value="F:nucleotide binding"/>
    <property type="evidence" value="ECO:0007669"/>
    <property type="project" value="InterPro"/>
</dbReference>
<dbReference type="SUPFAM" id="SSF51735">
    <property type="entry name" value="NAD(P)-binding Rossmann-fold domains"/>
    <property type="match status" value="1"/>
</dbReference>
<evidence type="ECO:0000313" key="4">
    <source>
        <dbReference type="Proteomes" id="UP001203852"/>
    </source>
</evidence>
<dbReference type="AlphaFoldDB" id="A0AAN6ID76"/>
<evidence type="ECO:0000259" key="1">
    <source>
        <dbReference type="Pfam" id="PF01408"/>
    </source>
</evidence>
<dbReference type="Gene3D" id="3.40.50.720">
    <property type="entry name" value="NAD(P)-binding Rossmann-like Domain"/>
    <property type="match status" value="1"/>
</dbReference>
<dbReference type="Proteomes" id="UP001203852">
    <property type="component" value="Unassembled WGS sequence"/>
</dbReference>
<dbReference type="EMBL" id="MU404354">
    <property type="protein sequence ID" value="KAI1613176.1"/>
    <property type="molecule type" value="Genomic_DNA"/>
</dbReference>
<dbReference type="Gene3D" id="3.30.360.10">
    <property type="entry name" value="Dihydrodipicolinate Reductase, domain 2"/>
    <property type="match status" value="1"/>
</dbReference>
<sequence length="362" mass="39346">MAPIKLGLVGLSAGGSWASRAHLPYFSKTDKYEIVALLNSSVESGKKAAEKYNLSGVTYYDKIDSLLEDSNVDLVAVAVKVPDHYEIAKPALEAGKDIFIEWPLAANLKQAEELTSLAKSHKVKNLVGLQARQDPSIVKARELVLNGNLGDILGTTMTGHGGLFGPQATPYFEYMFPVENGANLVTIPFGHAVDALCYVLGEFKDLQATLANNRPKIDVVDDAGKHLRTADKTSHDHLALTGTLQRGGVATVVYQPATSLTGHNFYWEINGTKGSLVLEASSGHVQMFHPTIKFVSTEKDAKLKEIEVEAPSEFSYNVGQAWNAYAGEGSGTVTTFEDALLRHKMIEAIYRSDEKGTRESYL</sequence>
<organism evidence="3 4">
    <name type="scientific">Exophiala viscosa</name>
    <dbReference type="NCBI Taxonomy" id="2486360"/>
    <lineage>
        <taxon>Eukaryota</taxon>
        <taxon>Fungi</taxon>
        <taxon>Dikarya</taxon>
        <taxon>Ascomycota</taxon>
        <taxon>Pezizomycotina</taxon>
        <taxon>Eurotiomycetes</taxon>
        <taxon>Chaetothyriomycetidae</taxon>
        <taxon>Chaetothyriales</taxon>
        <taxon>Herpotrichiellaceae</taxon>
        <taxon>Exophiala</taxon>
    </lineage>
</organism>
<dbReference type="PANTHER" id="PTHR43708:SF1">
    <property type="entry name" value="GALACTOSE_LACTOSE METABOLISM REGULATORY PROTEIN GAL80"/>
    <property type="match status" value="1"/>
</dbReference>
<dbReference type="InterPro" id="IPR000683">
    <property type="entry name" value="Gfo/Idh/MocA-like_OxRdtase_N"/>
</dbReference>
<name>A0AAN6ID76_9EURO</name>
<reference evidence="3" key="1">
    <citation type="journal article" date="2022" name="bioRxiv">
        <title>Deciphering the potential niche of two novel black yeast fungi from a biological soil crust based on their genomes, phenotypes, and melanin regulation.</title>
        <authorList>
            <consortium name="DOE Joint Genome Institute"/>
            <person name="Carr E.C."/>
            <person name="Barton Q."/>
            <person name="Grambo S."/>
            <person name="Sullivan M."/>
            <person name="Renfro C.M."/>
            <person name="Kuo A."/>
            <person name="Pangilinan J."/>
            <person name="Lipzen A."/>
            <person name="Keymanesh K."/>
            <person name="Savage E."/>
            <person name="Barry K."/>
            <person name="Grigoriev I.V."/>
            <person name="Riekhof W.R."/>
            <person name="Harris S.S."/>
        </authorList>
    </citation>
    <scope>NUCLEOTIDE SEQUENCE</scope>
    <source>
        <strain evidence="3">JF 03-4F</strain>
    </source>
</reference>
<evidence type="ECO:0000313" key="3">
    <source>
        <dbReference type="EMBL" id="KAI1613176.1"/>
    </source>
</evidence>
<feature type="domain" description="Gfo/Idh/MocA-like oxidoreductase N-terminal" evidence="1">
    <location>
        <begin position="5"/>
        <end position="128"/>
    </location>
</feature>